<evidence type="ECO:0000256" key="10">
    <source>
        <dbReference type="ARBA" id="ARBA00068717"/>
    </source>
</evidence>
<dbReference type="Gene3D" id="3.40.50.720">
    <property type="entry name" value="NAD(P)-binding Rossmann-like Domain"/>
    <property type="match status" value="1"/>
</dbReference>
<dbReference type="SUPFAM" id="SSF51735">
    <property type="entry name" value="NAD(P)-binding Rossmann-fold domains"/>
    <property type="match status" value="1"/>
</dbReference>
<keyword evidence="4" id="KW-0521">NADP</keyword>
<dbReference type="PRINTS" id="PR00080">
    <property type="entry name" value="SDRFAMILY"/>
</dbReference>
<evidence type="ECO:0000313" key="14">
    <source>
        <dbReference type="EMBL" id="KAF1813987.1"/>
    </source>
</evidence>
<keyword evidence="13" id="KW-0732">Signal</keyword>
<evidence type="ECO:0000256" key="9">
    <source>
        <dbReference type="ARBA" id="ARBA00059620"/>
    </source>
</evidence>
<sequence>MAAVLGKALSLPFSPVISGALLVLLTNGPDTLREPLQRLMASDGATKKGIQVLKYLFGIGIALNVNNALSSWALANWQNPFRARKDKWTGHELAVVTGGSNGIGSFISKGLARSGHLVAIIDLVEPNAELRAVANIHFFKCDITDPEQVKQTADAIISQLGKPSILCNNAGIGHAHTILETTPQYLRKLFEVNLFSHFYLLQSFLPHMIEARKGHIITTCSMSSYLSPVGLVDYAASKAAVMAFDEGLRQEIKHRYGAPEIMTSCIHPTYVKTALVNSWEKELEKTKALVLTPEPVGNTIVKHILQRKGGRVFLPEWLGVGAGLRIFPLWLSDLVRDCRKSDMLPDLK</sequence>
<evidence type="ECO:0000256" key="13">
    <source>
        <dbReference type="SAM" id="SignalP"/>
    </source>
</evidence>
<evidence type="ECO:0000256" key="1">
    <source>
        <dbReference type="ARBA" id="ARBA00004141"/>
    </source>
</evidence>
<keyword evidence="8" id="KW-0472">Membrane</keyword>
<gene>
    <name evidence="14 16" type="ORF">P152DRAFT_299997</name>
</gene>
<dbReference type="GeneID" id="54415651"/>
<dbReference type="PRINTS" id="PR00081">
    <property type="entry name" value="GDHRDH"/>
</dbReference>
<keyword evidence="7" id="KW-0443">Lipid metabolism</keyword>
<reference evidence="16" key="2">
    <citation type="submission" date="2020-04" db="EMBL/GenBank/DDBJ databases">
        <authorList>
            <consortium name="NCBI Genome Project"/>
        </authorList>
    </citation>
    <scope>NUCLEOTIDE SEQUENCE</scope>
    <source>
        <strain evidence="16">CBS 781.70</strain>
    </source>
</reference>
<evidence type="ECO:0000256" key="5">
    <source>
        <dbReference type="ARBA" id="ARBA00022989"/>
    </source>
</evidence>
<evidence type="ECO:0000256" key="11">
    <source>
        <dbReference type="ARBA" id="ARBA00082544"/>
    </source>
</evidence>
<evidence type="ECO:0000256" key="2">
    <source>
        <dbReference type="ARBA" id="ARBA00006484"/>
    </source>
</evidence>
<dbReference type="Proteomes" id="UP000504638">
    <property type="component" value="Unplaced"/>
</dbReference>
<dbReference type="EMBL" id="ML975154">
    <property type="protein sequence ID" value="KAF1813987.1"/>
    <property type="molecule type" value="Genomic_DNA"/>
</dbReference>
<keyword evidence="15" id="KW-1185">Reference proteome</keyword>
<evidence type="ECO:0000256" key="12">
    <source>
        <dbReference type="RuleBase" id="RU000363"/>
    </source>
</evidence>
<comment type="similarity">
    <text evidence="2 12">Belongs to the short-chain dehydrogenases/reductases (SDR) family.</text>
</comment>
<evidence type="ECO:0000256" key="7">
    <source>
        <dbReference type="ARBA" id="ARBA00023098"/>
    </source>
</evidence>
<protein>
    <recommendedName>
        <fullName evidence="10">Short-chain dehydrogenase/reductase 3</fullName>
    </recommendedName>
    <alternativeName>
        <fullName evidence="11">Retinal short-chain dehydrogenase/reductase 1</fullName>
    </alternativeName>
</protein>
<reference evidence="14 16" key="1">
    <citation type="submission" date="2020-01" db="EMBL/GenBank/DDBJ databases">
        <authorList>
            <consortium name="DOE Joint Genome Institute"/>
            <person name="Haridas S."/>
            <person name="Albert R."/>
            <person name="Binder M."/>
            <person name="Bloem J."/>
            <person name="Labutti K."/>
            <person name="Salamov A."/>
            <person name="Andreopoulos B."/>
            <person name="Baker S.E."/>
            <person name="Barry K."/>
            <person name="Bills G."/>
            <person name="Bluhm B.H."/>
            <person name="Cannon C."/>
            <person name="Castanera R."/>
            <person name="Culley D.E."/>
            <person name="Daum C."/>
            <person name="Ezra D."/>
            <person name="Gonzalez J.B."/>
            <person name="Henrissat B."/>
            <person name="Kuo A."/>
            <person name="Liang C."/>
            <person name="Lipzen A."/>
            <person name="Lutzoni F."/>
            <person name="Magnuson J."/>
            <person name="Mondo S."/>
            <person name="Nolan M."/>
            <person name="Ohm R."/>
            <person name="Pangilinan J."/>
            <person name="Park H.-J."/>
            <person name="Ramirez L."/>
            <person name="Alfaro M."/>
            <person name="Sun H."/>
            <person name="Tritt A."/>
            <person name="Yoshinaga Y."/>
            <person name="Zwiers L.-H."/>
            <person name="Turgeon B.G."/>
            <person name="Goodwin S.B."/>
            <person name="Spatafora J.W."/>
            <person name="Crous P.W."/>
            <person name="Grigoriev I.V."/>
        </authorList>
    </citation>
    <scope>NUCLEOTIDE SEQUENCE</scope>
    <source>
        <strain evidence="14 16">CBS 781.70</strain>
    </source>
</reference>
<comment type="function">
    <text evidence="9">Catalyzes the reduction of all-trans-retinal to all-trans-retinol in the presence of NADPH.</text>
</comment>
<proteinExistence type="inferred from homology"/>
<feature type="signal peptide" evidence="13">
    <location>
        <begin position="1"/>
        <end position="19"/>
    </location>
</feature>
<comment type="subcellular location">
    <subcellularLocation>
        <location evidence="1">Membrane</location>
        <topology evidence="1">Multi-pass membrane protein</topology>
    </subcellularLocation>
</comment>
<keyword evidence="6" id="KW-0560">Oxidoreductase</keyword>
<accession>A0A6G1G7D8</accession>
<dbReference type="PANTHER" id="PTHR24322:SF736">
    <property type="entry name" value="RETINOL DEHYDROGENASE 10"/>
    <property type="match status" value="1"/>
</dbReference>
<dbReference type="InterPro" id="IPR036291">
    <property type="entry name" value="NAD(P)-bd_dom_sf"/>
</dbReference>
<keyword evidence="3" id="KW-0812">Transmembrane</keyword>
<evidence type="ECO:0000256" key="3">
    <source>
        <dbReference type="ARBA" id="ARBA00022692"/>
    </source>
</evidence>
<dbReference type="OrthoDB" id="10253736at2759"/>
<evidence type="ECO:0000256" key="6">
    <source>
        <dbReference type="ARBA" id="ARBA00023002"/>
    </source>
</evidence>
<organism evidence="14">
    <name type="scientific">Eremomyces bilateralis CBS 781.70</name>
    <dbReference type="NCBI Taxonomy" id="1392243"/>
    <lineage>
        <taxon>Eukaryota</taxon>
        <taxon>Fungi</taxon>
        <taxon>Dikarya</taxon>
        <taxon>Ascomycota</taxon>
        <taxon>Pezizomycotina</taxon>
        <taxon>Dothideomycetes</taxon>
        <taxon>Dothideomycetes incertae sedis</taxon>
        <taxon>Eremomycetales</taxon>
        <taxon>Eremomycetaceae</taxon>
        <taxon>Eremomyces</taxon>
    </lineage>
</organism>
<dbReference type="GO" id="GO:0052650">
    <property type="term" value="F:all-trans-retinol dehydrogenase (NADP+) activity"/>
    <property type="evidence" value="ECO:0007669"/>
    <property type="project" value="UniProtKB-ARBA"/>
</dbReference>
<dbReference type="RefSeq" id="XP_033535618.1">
    <property type="nucleotide sequence ID" value="XM_033675081.1"/>
</dbReference>
<dbReference type="FunFam" id="3.40.50.720:FF:000131">
    <property type="entry name" value="Short-chain dehydrogenase/reductase 3"/>
    <property type="match status" value="1"/>
</dbReference>
<feature type="chain" id="PRO_5044631893" description="Short-chain dehydrogenase/reductase 3" evidence="13">
    <location>
        <begin position="20"/>
        <end position="348"/>
    </location>
</feature>
<evidence type="ECO:0000256" key="4">
    <source>
        <dbReference type="ARBA" id="ARBA00022857"/>
    </source>
</evidence>
<evidence type="ECO:0000313" key="16">
    <source>
        <dbReference type="RefSeq" id="XP_033535618.1"/>
    </source>
</evidence>
<dbReference type="GO" id="GO:0016020">
    <property type="term" value="C:membrane"/>
    <property type="evidence" value="ECO:0007669"/>
    <property type="project" value="UniProtKB-SubCell"/>
</dbReference>
<reference evidence="16" key="3">
    <citation type="submission" date="2025-04" db="UniProtKB">
        <authorList>
            <consortium name="RefSeq"/>
        </authorList>
    </citation>
    <scope>IDENTIFICATION</scope>
    <source>
        <strain evidence="16">CBS 781.70</strain>
    </source>
</reference>
<evidence type="ECO:0000313" key="15">
    <source>
        <dbReference type="Proteomes" id="UP000504638"/>
    </source>
</evidence>
<keyword evidence="5" id="KW-1133">Transmembrane helix</keyword>
<evidence type="ECO:0000256" key="8">
    <source>
        <dbReference type="ARBA" id="ARBA00023136"/>
    </source>
</evidence>
<dbReference type="InterPro" id="IPR002347">
    <property type="entry name" value="SDR_fam"/>
</dbReference>
<name>A0A6G1G7D8_9PEZI</name>
<dbReference type="Pfam" id="PF00106">
    <property type="entry name" value="adh_short"/>
    <property type="match status" value="1"/>
</dbReference>
<dbReference type="AlphaFoldDB" id="A0A6G1G7D8"/>
<dbReference type="PANTHER" id="PTHR24322">
    <property type="entry name" value="PKSB"/>
    <property type="match status" value="1"/>
</dbReference>